<dbReference type="AlphaFoldDB" id="U4PUP6"/>
<name>U4PUP6_9HYPH</name>
<organism evidence="2 3">
    <name type="scientific">Agrobacterium pusense</name>
    <dbReference type="NCBI Taxonomy" id="648995"/>
    <lineage>
        <taxon>Bacteria</taxon>
        <taxon>Pseudomonadati</taxon>
        <taxon>Pseudomonadota</taxon>
        <taxon>Alphaproteobacteria</taxon>
        <taxon>Hyphomicrobiales</taxon>
        <taxon>Rhizobiaceae</taxon>
        <taxon>Rhizobium/Agrobacterium group</taxon>
        <taxon>Agrobacterium</taxon>
    </lineage>
</organism>
<protein>
    <submittedName>
        <fullName evidence="2">Uncharacterized protein</fullName>
    </submittedName>
</protein>
<dbReference type="EMBL" id="HG518322">
    <property type="protein sequence ID" value="CDI08783.1"/>
    <property type="molecule type" value="Genomic_DNA"/>
</dbReference>
<evidence type="ECO:0000313" key="3">
    <source>
        <dbReference type="Proteomes" id="UP000016944"/>
    </source>
</evidence>
<dbReference type="Proteomes" id="UP000016944">
    <property type="component" value="Chromosome I"/>
</dbReference>
<evidence type="ECO:0000313" key="2">
    <source>
        <dbReference type="EMBL" id="CDI08783.1"/>
    </source>
</evidence>
<dbReference type="HOGENOM" id="CLU_1748202_0_0_5"/>
<feature type="coiled-coil region" evidence="1">
    <location>
        <begin position="4"/>
        <end position="35"/>
    </location>
</feature>
<dbReference type="PATRIC" id="fig|424182.3.peg.1859"/>
<evidence type="ECO:0000256" key="1">
    <source>
        <dbReference type="SAM" id="Coils"/>
    </source>
</evidence>
<accession>U4PUP6</accession>
<gene>
    <name evidence="2" type="ORF">BN877_I1889</name>
</gene>
<dbReference type="RefSeq" id="WP_022556438.1">
    <property type="nucleotide sequence ID" value="NC_022535.1"/>
</dbReference>
<sequence length="149" mass="16602">MGLRDNLKNIIDDQQRAADEAAERAKREAAIARAKSLDTAIKSFCRLLDEGTVQEIIEHHIKSIRGMRVVVLGCSRDRAVIYLDPESNVPRQFPLDIEFNADPFVMNEAIESVEVQAAIEALKKEGVIVTAGREQGNGAIRVTLDYRNI</sequence>
<reference evidence="2 3" key="1">
    <citation type="journal article" date="2013" name="Genome Announc.">
        <title>Complete Genome Sequence of the Sesbania Symbiont and Rice Growth-Promoting Endophyte Rhizobium sp. Strain IRBG74.</title>
        <authorList>
            <person name="Crook M.B."/>
            <person name="Mitra S."/>
            <person name="Ane J.M."/>
            <person name="Sadowsky M.J."/>
            <person name="Gyaneshwar P."/>
        </authorList>
    </citation>
    <scope>NUCLEOTIDE SEQUENCE [LARGE SCALE GENOMIC DNA]</scope>
    <source>
        <strain evidence="2 3">IRBG74</strain>
    </source>
</reference>
<keyword evidence="1" id="KW-0175">Coiled coil</keyword>
<proteinExistence type="predicted"/>
<dbReference type="KEGG" id="rir:BN877_I1889"/>